<keyword evidence="2" id="KW-1003">Cell membrane</keyword>
<evidence type="ECO:0000256" key="6">
    <source>
        <dbReference type="ARBA" id="ARBA00023136"/>
    </source>
</evidence>
<feature type="transmembrane region" description="Helical" evidence="7">
    <location>
        <begin position="54"/>
        <end position="72"/>
    </location>
</feature>
<feature type="transmembrane region" description="Helical" evidence="7">
    <location>
        <begin position="395"/>
        <end position="420"/>
    </location>
</feature>
<proteinExistence type="inferred from homology"/>
<comment type="similarity">
    <text evidence="7">Belongs to the TRAP transporter large permease family.</text>
</comment>
<feature type="transmembrane region" description="Helical" evidence="7">
    <location>
        <begin position="243"/>
        <end position="262"/>
    </location>
</feature>
<dbReference type="Pfam" id="PF06808">
    <property type="entry name" value="DctM"/>
    <property type="match status" value="1"/>
</dbReference>
<sequence>MLELLIFVGGLLVLMVIGLPVVVAIGITSFIALAVTSASGLPVELMSLRMVQTLNNFTLLAIPLFILAANIMNTGSTTTRIFDFATSLVGFTKGGLGHANVVASSIFATMSGTAVADAAGLGSIEIKAMKERGYDLGYSTGVTAASSVIGPILPPSIALVVYGWLANVSIGALFMAGLLPGILMALLLMGMTLVMSRRVVMPAPLPFDAGEVLRTGRRAILPLMMPAIIVGGIWTGFFTPTEAGAVASLYAIVLGGLVYRDLSPRDLYQAFRRTLMFSVAILLIIAVSSFYGWILVRIGIPQALAAQVAGLDLPTALLLLGFALFFLLIGCFMSVVESILIFTPIVVPAALAAGLDPIHFGIVMVITLSVGVITPPFGNVLFLMVGITRLRYSQVVVAVLPFLVPILATILILIAIPPVATWLPGAMGY</sequence>
<evidence type="ECO:0000313" key="10">
    <source>
        <dbReference type="Proteomes" id="UP000235346"/>
    </source>
</evidence>
<name>A0A2N7TMF1_9GAMM</name>
<accession>A0A2N7TMF1</accession>
<dbReference type="GO" id="GO:0005886">
    <property type="term" value="C:plasma membrane"/>
    <property type="evidence" value="ECO:0007669"/>
    <property type="project" value="UniProtKB-SubCell"/>
</dbReference>
<evidence type="ECO:0000256" key="2">
    <source>
        <dbReference type="ARBA" id="ARBA00022475"/>
    </source>
</evidence>
<dbReference type="EMBL" id="PNRE01000049">
    <property type="protein sequence ID" value="PMR69342.1"/>
    <property type="molecule type" value="Genomic_DNA"/>
</dbReference>
<keyword evidence="6 7" id="KW-0472">Membrane</keyword>
<dbReference type="InterPro" id="IPR010656">
    <property type="entry name" value="DctM"/>
</dbReference>
<dbReference type="Proteomes" id="UP000235346">
    <property type="component" value="Unassembled WGS sequence"/>
</dbReference>
<dbReference type="OrthoDB" id="9796052at2"/>
<evidence type="ECO:0000256" key="4">
    <source>
        <dbReference type="ARBA" id="ARBA00022692"/>
    </source>
</evidence>
<keyword evidence="5 7" id="KW-1133">Transmembrane helix</keyword>
<evidence type="ECO:0000256" key="7">
    <source>
        <dbReference type="RuleBase" id="RU369079"/>
    </source>
</evidence>
<reference evidence="9 10" key="1">
    <citation type="submission" date="2018-01" db="EMBL/GenBank/DDBJ databases">
        <title>Halomonas endophytica sp. nov., isolated from storage liquid in the stems of Populus euphratica.</title>
        <authorList>
            <person name="Chen C."/>
        </authorList>
    </citation>
    <scope>NUCLEOTIDE SEQUENCE [LARGE SCALE GENOMIC DNA]</scope>
    <source>
        <strain evidence="9 10">DSM 26881</strain>
    </source>
</reference>
<feature type="domain" description="TRAP C4-dicarboxylate transport system permease DctM subunit" evidence="8">
    <location>
        <begin position="9"/>
        <end position="417"/>
    </location>
</feature>
<protein>
    <recommendedName>
        <fullName evidence="7">TRAP transporter large permease protein</fullName>
    </recommendedName>
</protein>
<comment type="subunit">
    <text evidence="7">The complex comprises the extracytoplasmic solute receptor protein and the two transmembrane proteins.</text>
</comment>
<evidence type="ECO:0000256" key="1">
    <source>
        <dbReference type="ARBA" id="ARBA00004429"/>
    </source>
</evidence>
<dbReference type="GO" id="GO:0022857">
    <property type="term" value="F:transmembrane transporter activity"/>
    <property type="evidence" value="ECO:0007669"/>
    <property type="project" value="UniProtKB-UniRule"/>
</dbReference>
<dbReference type="PIRSF" id="PIRSF006066">
    <property type="entry name" value="HI0050"/>
    <property type="match status" value="1"/>
</dbReference>
<feature type="transmembrane region" description="Helical" evidence="7">
    <location>
        <begin position="274"/>
        <end position="294"/>
    </location>
</feature>
<evidence type="ECO:0000313" key="9">
    <source>
        <dbReference type="EMBL" id="PMR69342.1"/>
    </source>
</evidence>
<feature type="transmembrane region" description="Helical" evidence="7">
    <location>
        <begin position="170"/>
        <end position="194"/>
    </location>
</feature>
<gene>
    <name evidence="9" type="ORF">C1H66_11205</name>
</gene>
<keyword evidence="7" id="KW-0813">Transport</keyword>
<keyword evidence="3 7" id="KW-0997">Cell inner membrane</keyword>
<comment type="subcellular location">
    <subcellularLocation>
        <location evidence="1 7">Cell inner membrane</location>
        <topology evidence="1 7">Multi-pass membrane protein</topology>
    </subcellularLocation>
</comment>
<dbReference type="PANTHER" id="PTHR33362">
    <property type="entry name" value="SIALIC ACID TRAP TRANSPORTER PERMEASE PROTEIN SIAT-RELATED"/>
    <property type="match status" value="1"/>
</dbReference>
<dbReference type="RefSeq" id="WP_102627967.1">
    <property type="nucleotide sequence ID" value="NZ_PDOH01000021.1"/>
</dbReference>
<keyword evidence="4 7" id="KW-0812">Transmembrane</keyword>
<feature type="transmembrane region" description="Helical" evidence="7">
    <location>
        <begin position="314"/>
        <end position="332"/>
    </location>
</feature>
<feature type="transmembrane region" description="Helical" evidence="7">
    <location>
        <begin position="219"/>
        <end position="237"/>
    </location>
</feature>
<evidence type="ECO:0000259" key="8">
    <source>
        <dbReference type="Pfam" id="PF06808"/>
    </source>
</evidence>
<feature type="transmembrane region" description="Helical" evidence="7">
    <location>
        <begin position="6"/>
        <end position="33"/>
    </location>
</feature>
<dbReference type="InterPro" id="IPR004681">
    <property type="entry name" value="TRAP_DctM"/>
</dbReference>
<evidence type="ECO:0000256" key="3">
    <source>
        <dbReference type="ARBA" id="ARBA00022519"/>
    </source>
</evidence>
<feature type="transmembrane region" description="Helical" evidence="7">
    <location>
        <begin position="361"/>
        <end position="383"/>
    </location>
</feature>
<comment type="caution">
    <text evidence="9">The sequence shown here is derived from an EMBL/GenBank/DDBJ whole genome shotgun (WGS) entry which is preliminary data.</text>
</comment>
<organism evidence="9 10">
    <name type="scientific">Halomonas heilongjiangensis</name>
    <dbReference type="NCBI Taxonomy" id="1387883"/>
    <lineage>
        <taxon>Bacteria</taxon>
        <taxon>Pseudomonadati</taxon>
        <taxon>Pseudomonadota</taxon>
        <taxon>Gammaproteobacteria</taxon>
        <taxon>Oceanospirillales</taxon>
        <taxon>Halomonadaceae</taxon>
        <taxon>Halomonas</taxon>
    </lineage>
</organism>
<dbReference type="NCBIfam" id="TIGR00786">
    <property type="entry name" value="dctM"/>
    <property type="match status" value="1"/>
</dbReference>
<comment type="function">
    <text evidence="7">Part of the tripartite ATP-independent periplasmic (TRAP) transport system.</text>
</comment>
<evidence type="ECO:0000256" key="5">
    <source>
        <dbReference type="ARBA" id="ARBA00022989"/>
    </source>
</evidence>
<feature type="transmembrane region" description="Helical" evidence="7">
    <location>
        <begin position="339"/>
        <end position="355"/>
    </location>
</feature>
<dbReference type="AlphaFoldDB" id="A0A2N7TMF1"/>
<feature type="transmembrane region" description="Helical" evidence="7">
    <location>
        <begin position="136"/>
        <end position="164"/>
    </location>
</feature>
<keyword evidence="10" id="KW-1185">Reference proteome</keyword>